<organism evidence="2 3">
    <name type="scientific">Epichloe festucae (strain Fl1)</name>
    <dbReference type="NCBI Taxonomy" id="877507"/>
    <lineage>
        <taxon>Eukaryota</taxon>
        <taxon>Fungi</taxon>
        <taxon>Dikarya</taxon>
        <taxon>Ascomycota</taxon>
        <taxon>Pezizomycotina</taxon>
        <taxon>Sordariomycetes</taxon>
        <taxon>Hypocreomycetidae</taxon>
        <taxon>Hypocreales</taxon>
        <taxon>Clavicipitaceae</taxon>
        <taxon>Epichloe</taxon>
    </lineage>
</organism>
<name>A0A7S9PWK6_EPIFF</name>
<sequence>MEKQTKEKVQQNWLWPTDDDRGEAFNLKSCLAAAIWPCGIYSRTSHRLKAVISGSDAEYVPDSGCFNAECVQLAVCFPCQYLVIQFVSSVSSSNKSLVYGCIFARLQTTVRAFYGIQGNDFADLSDACFCPCLMMVRNEQEITLRQERQHARLQGSHKHDHPTGSQYQYHKPMTYLSPESAETQTRKHSLEDDELVVTGNVQSPHNLGTDAKTRHQASGPLHQLHQDATAPPQTSRTQSDHDLSRDPVADLASPVAFHDLPKDQTTHFSNPDHGHNIGRDVLVGSGKSKAGRHGITAHKPIQSHATRPAHHLNDDGTTESVSRSSGGHVLDRDAKVDSSSRASDGKHNLEDHAAVNMAGNKVVGSHEPDKK</sequence>
<evidence type="ECO:0000313" key="2">
    <source>
        <dbReference type="EMBL" id="QPH03784.1"/>
    </source>
</evidence>
<evidence type="ECO:0000256" key="1">
    <source>
        <dbReference type="SAM" id="MobiDB-lite"/>
    </source>
</evidence>
<protein>
    <submittedName>
        <fullName evidence="2">Uncharacterized protein</fullName>
    </submittedName>
</protein>
<dbReference type="AlphaFoldDB" id="A0A7S9PWK6"/>
<evidence type="ECO:0000313" key="3">
    <source>
        <dbReference type="Proteomes" id="UP000594364"/>
    </source>
</evidence>
<reference evidence="2 3" key="1">
    <citation type="journal article" date="2018" name="PLoS Genet.">
        <title>Repeat elements organise 3D genome structure and mediate transcription in the filamentous fungus Epichloe festucae.</title>
        <authorList>
            <person name="Winter D.J."/>
            <person name="Ganley A.R.D."/>
            <person name="Young C.A."/>
            <person name="Liachko I."/>
            <person name="Schardl C.L."/>
            <person name="Dupont P.Y."/>
            <person name="Berry D."/>
            <person name="Ram A."/>
            <person name="Scott B."/>
            <person name="Cox M.P."/>
        </authorList>
    </citation>
    <scope>NUCLEOTIDE SEQUENCE [LARGE SCALE GENOMIC DNA]</scope>
    <source>
        <strain evidence="2 3">Fl1</strain>
    </source>
</reference>
<feature type="region of interest" description="Disordered" evidence="1">
    <location>
        <begin position="261"/>
        <end position="371"/>
    </location>
</feature>
<feature type="region of interest" description="Disordered" evidence="1">
    <location>
        <begin position="149"/>
        <end position="169"/>
    </location>
</feature>
<feature type="compositionally biased region" description="Basic and acidic residues" evidence="1">
    <location>
        <begin position="329"/>
        <end position="353"/>
    </location>
</feature>
<gene>
    <name evidence="2" type="ORF">C2857_000159</name>
</gene>
<keyword evidence="3" id="KW-1185">Reference proteome</keyword>
<feature type="compositionally biased region" description="Basic and acidic residues" evidence="1">
    <location>
        <begin position="261"/>
        <end position="278"/>
    </location>
</feature>
<proteinExistence type="predicted"/>
<dbReference type="Proteomes" id="UP000594364">
    <property type="component" value="Chromosome 4"/>
</dbReference>
<dbReference type="OrthoDB" id="1045822at2759"/>
<feature type="region of interest" description="Disordered" evidence="1">
    <location>
        <begin position="200"/>
        <end position="246"/>
    </location>
</feature>
<accession>A0A7S9PWK6</accession>
<dbReference type="EMBL" id="CP031388">
    <property type="protein sequence ID" value="QPH03784.1"/>
    <property type="molecule type" value="Genomic_DNA"/>
</dbReference>